<gene>
    <name evidence="4" type="ORF">EV675_5798</name>
</gene>
<accession>A0A4V2F2C7</accession>
<dbReference type="Proteomes" id="UP000292445">
    <property type="component" value="Unassembled WGS sequence"/>
</dbReference>
<protein>
    <submittedName>
        <fullName evidence="4">2-methylcitrate dehydratase</fullName>
    </submittedName>
</protein>
<proteinExistence type="inferred from homology"/>
<organism evidence="4 5">
    <name type="scientific">Pigmentiphaga kullae</name>
    <dbReference type="NCBI Taxonomy" id="151784"/>
    <lineage>
        <taxon>Bacteria</taxon>
        <taxon>Pseudomonadati</taxon>
        <taxon>Pseudomonadota</taxon>
        <taxon>Betaproteobacteria</taxon>
        <taxon>Burkholderiales</taxon>
        <taxon>Alcaligenaceae</taxon>
        <taxon>Pigmentiphaga</taxon>
    </lineage>
</organism>
<sequence>MLRALAAYSRHAALECGVSVDRAVKAALLDTLAVALGALTHPAAVAARRYARHAIVARGATIWGTGECVTAEAAALVNGVPLRAYDYNDLYIGKSGGHPSDMIPGLMALAQWRGIDGKRLIGAIALGYEVAVALFDGLRLRNGGLDYPNIVAIACTCAAARMLGLSEDQTADALAITVIPHAASLEVESNDLNRRGDLTMWKRFNGSDAVRQSVYACLLAEAGAEGAVRPFEGRYGFLARLELAEDDRAALLRRLDPAQPLSAVERVTYKLWPVGSRGQSAIQAALEARRRIPDPARIAGIRVLADEGVYDHLVSQRADPWHPVSRETADHSLPCIVAMALLDGRVDTGTFDKERVMRPDVRTLLNDRLVVEPAAELGGGAAAGFLARVEVTLDTGEVVVGEAGPPPGHRLKPFSDADFEEKLRVNVEPVMGARRTRDILEAVRALDAAASLQPLCALLGAGAQGVEAP</sequence>
<feature type="domain" description="MmgE/PrpD C-terminal" evidence="3">
    <location>
        <begin position="272"/>
        <end position="447"/>
    </location>
</feature>
<dbReference type="PANTHER" id="PTHR16943">
    <property type="entry name" value="2-METHYLCITRATE DEHYDRATASE-RELATED"/>
    <property type="match status" value="1"/>
</dbReference>
<comment type="caution">
    <text evidence="4">The sequence shown here is derived from an EMBL/GenBank/DDBJ whole genome shotgun (WGS) entry which is preliminary data.</text>
</comment>
<reference evidence="4 5" key="1">
    <citation type="submission" date="2019-02" db="EMBL/GenBank/DDBJ databases">
        <title>Genomic Encyclopedia of Type Strains, Phase IV (KMG-IV): sequencing the most valuable type-strain genomes for metagenomic binning, comparative biology and taxonomic classification.</title>
        <authorList>
            <person name="Goeker M."/>
        </authorList>
    </citation>
    <scope>NUCLEOTIDE SEQUENCE [LARGE SCALE GENOMIC DNA]</scope>
    <source>
        <strain evidence="4 5">K24</strain>
    </source>
</reference>
<dbReference type="InterPro" id="IPR045337">
    <property type="entry name" value="MmgE_PrpD_C"/>
</dbReference>
<evidence type="ECO:0000259" key="2">
    <source>
        <dbReference type="Pfam" id="PF03972"/>
    </source>
</evidence>
<dbReference type="AlphaFoldDB" id="A0A4V2F2C7"/>
<dbReference type="InterPro" id="IPR036148">
    <property type="entry name" value="MmgE/PrpD_sf"/>
</dbReference>
<dbReference type="InterPro" id="IPR045336">
    <property type="entry name" value="MmgE_PrpD_N"/>
</dbReference>
<dbReference type="Pfam" id="PF19305">
    <property type="entry name" value="MmgE_PrpD_C"/>
    <property type="match status" value="1"/>
</dbReference>
<dbReference type="InterPro" id="IPR042183">
    <property type="entry name" value="MmgE/PrpD_sf_1"/>
</dbReference>
<evidence type="ECO:0000259" key="3">
    <source>
        <dbReference type="Pfam" id="PF19305"/>
    </source>
</evidence>
<dbReference type="Gene3D" id="3.30.1330.120">
    <property type="entry name" value="2-methylcitrate dehydratase PrpD"/>
    <property type="match status" value="1"/>
</dbReference>
<dbReference type="GO" id="GO:0016829">
    <property type="term" value="F:lyase activity"/>
    <property type="evidence" value="ECO:0007669"/>
    <property type="project" value="InterPro"/>
</dbReference>
<dbReference type="Gene3D" id="1.10.4100.10">
    <property type="entry name" value="2-methylcitrate dehydratase PrpD"/>
    <property type="match status" value="1"/>
</dbReference>
<dbReference type="InterPro" id="IPR042188">
    <property type="entry name" value="MmgE/PrpD_sf_2"/>
</dbReference>
<keyword evidence="5" id="KW-1185">Reference proteome</keyword>
<dbReference type="PANTHER" id="PTHR16943:SF8">
    <property type="entry name" value="2-METHYLCITRATE DEHYDRATASE"/>
    <property type="match status" value="1"/>
</dbReference>
<feature type="domain" description="MmgE/PrpD N-terminal" evidence="2">
    <location>
        <begin position="18"/>
        <end position="241"/>
    </location>
</feature>
<comment type="similarity">
    <text evidence="1">Belongs to the PrpD family.</text>
</comment>
<dbReference type="EMBL" id="SGXC01000004">
    <property type="protein sequence ID" value="RZS77072.1"/>
    <property type="molecule type" value="Genomic_DNA"/>
</dbReference>
<evidence type="ECO:0000313" key="5">
    <source>
        <dbReference type="Proteomes" id="UP000292445"/>
    </source>
</evidence>
<dbReference type="InterPro" id="IPR005656">
    <property type="entry name" value="MmgE_PrpD"/>
</dbReference>
<dbReference type="Pfam" id="PF03972">
    <property type="entry name" value="MmgE_PrpD_N"/>
    <property type="match status" value="1"/>
</dbReference>
<name>A0A4V2F2C7_9BURK</name>
<evidence type="ECO:0000313" key="4">
    <source>
        <dbReference type="EMBL" id="RZS77072.1"/>
    </source>
</evidence>
<dbReference type="SUPFAM" id="SSF103378">
    <property type="entry name" value="2-methylcitrate dehydratase PrpD"/>
    <property type="match status" value="1"/>
</dbReference>
<evidence type="ECO:0000256" key="1">
    <source>
        <dbReference type="ARBA" id="ARBA00006174"/>
    </source>
</evidence>